<evidence type="ECO:0000313" key="1">
    <source>
        <dbReference type="EMBL" id="PMD13122.1"/>
    </source>
</evidence>
<gene>
    <name evidence="1" type="ORF">NA56DRAFT_712439</name>
</gene>
<accession>A0A2J6PGE5</accession>
<name>A0A2J6PGE5_9HELO</name>
<keyword evidence="2" id="KW-1185">Reference proteome</keyword>
<sequence>MYTSVRGSGPQISARYTYRPVLLDSTLGYRFPRLLLDIRELDAVLGDPLVVISRGKVTTAVGHPVAVGQELLPVAEVSLERIGLLLGVEPPCFAHSRSVEAAQCQLPGPGQYTVWTIEAPAVCLYKDLVYNLQYQEQLGLALGSLGYSERGVYLVLLQVPRVFLDTSPSQSRHYHRPVTVKAMNDIGFYFGILLSLGASVYGSRSPINNKIPNPAILGKEGLELALPPQRALLMHRGLLLVGFRHVTLHGLTVPGEVSRAAVPALPLRLAGRSWQTVQREPSRTLLAGDEVLASGVEPRPHVPAGGSSHKTYRAVPATPTAVEGTPPTPGAFWIYGAGFMVNWSVPTPLIQGHFA</sequence>
<evidence type="ECO:0000313" key="2">
    <source>
        <dbReference type="Proteomes" id="UP000235672"/>
    </source>
</evidence>
<dbReference type="OrthoDB" id="10656489at2759"/>
<dbReference type="EMBL" id="KZ613536">
    <property type="protein sequence ID" value="PMD13122.1"/>
    <property type="molecule type" value="Genomic_DNA"/>
</dbReference>
<protein>
    <submittedName>
        <fullName evidence="1">Uncharacterized protein</fullName>
    </submittedName>
</protein>
<dbReference type="Proteomes" id="UP000235672">
    <property type="component" value="Unassembled WGS sequence"/>
</dbReference>
<dbReference type="AlphaFoldDB" id="A0A2J6PGE5"/>
<reference evidence="1 2" key="1">
    <citation type="submission" date="2016-05" db="EMBL/GenBank/DDBJ databases">
        <title>A degradative enzymes factory behind the ericoid mycorrhizal symbiosis.</title>
        <authorList>
            <consortium name="DOE Joint Genome Institute"/>
            <person name="Martino E."/>
            <person name="Morin E."/>
            <person name="Grelet G."/>
            <person name="Kuo A."/>
            <person name="Kohler A."/>
            <person name="Daghino S."/>
            <person name="Barry K."/>
            <person name="Choi C."/>
            <person name="Cichocki N."/>
            <person name="Clum A."/>
            <person name="Copeland A."/>
            <person name="Hainaut M."/>
            <person name="Haridas S."/>
            <person name="Labutti K."/>
            <person name="Lindquist E."/>
            <person name="Lipzen A."/>
            <person name="Khouja H.-R."/>
            <person name="Murat C."/>
            <person name="Ohm R."/>
            <person name="Olson A."/>
            <person name="Spatafora J."/>
            <person name="Veneault-Fourrey C."/>
            <person name="Henrissat B."/>
            <person name="Grigoriev I."/>
            <person name="Martin F."/>
            <person name="Perotto S."/>
        </authorList>
    </citation>
    <scope>NUCLEOTIDE SEQUENCE [LARGE SCALE GENOMIC DNA]</scope>
    <source>
        <strain evidence="1 2">UAMH 7357</strain>
    </source>
</reference>
<proteinExistence type="predicted"/>
<organism evidence="1 2">
    <name type="scientific">Hyaloscypha hepaticicola</name>
    <dbReference type="NCBI Taxonomy" id="2082293"/>
    <lineage>
        <taxon>Eukaryota</taxon>
        <taxon>Fungi</taxon>
        <taxon>Dikarya</taxon>
        <taxon>Ascomycota</taxon>
        <taxon>Pezizomycotina</taxon>
        <taxon>Leotiomycetes</taxon>
        <taxon>Helotiales</taxon>
        <taxon>Hyaloscyphaceae</taxon>
        <taxon>Hyaloscypha</taxon>
    </lineage>
</organism>